<evidence type="ECO:0000313" key="2">
    <source>
        <dbReference type="EMBL" id="PDS25389.1"/>
    </source>
</evidence>
<keyword evidence="1" id="KW-0472">Membrane</keyword>
<protein>
    <submittedName>
        <fullName evidence="2">Uncharacterized protein</fullName>
    </submittedName>
</protein>
<keyword evidence="1" id="KW-1133">Transmembrane helix</keyword>
<sequence length="260" mass="31957">MTKINKYLKTTKYRLSGLRKDIKYILCIALIIVISTELCLNKINAIFFKYQYEIGLILLKLSFSYISSFIFYYIVVYLPKKRKRIKTYRFLNNQIMRIKYHVLDIIYHLNKDGIIDKEKDFIEEDIELLCKNINPKNEFKIISHYTITFNNYYDFQNYKTSKIKEIIRELFYFHDVIDDKLLYFLTNINDVINQNYFSIEPIDIPYNPNIEFLSRYLFELYLYSNDMVNYFINEFSRNYGYEYHYNERKQYSKRNELSKK</sequence>
<organism evidence="2 3">
    <name type="scientific">Flavobacterium branchiophilum</name>
    <dbReference type="NCBI Taxonomy" id="55197"/>
    <lineage>
        <taxon>Bacteria</taxon>
        <taxon>Pseudomonadati</taxon>
        <taxon>Bacteroidota</taxon>
        <taxon>Flavobacteriia</taxon>
        <taxon>Flavobacteriales</taxon>
        <taxon>Flavobacteriaceae</taxon>
        <taxon>Flavobacterium</taxon>
    </lineage>
</organism>
<feature type="transmembrane region" description="Helical" evidence="1">
    <location>
        <begin position="54"/>
        <end position="78"/>
    </location>
</feature>
<comment type="caution">
    <text evidence="2">The sequence shown here is derived from an EMBL/GenBank/DDBJ whole genome shotgun (WGS) entry which is preliminary data.</text>
</comment>
<gene>
    <name evidence="2" type="ORF">B0A77_05105</name>
</gene>
<dbReference type="Proteomes" id="UP000220828">
    <property type="component" value="Unassembled WGS sequence"/>
</dbReference>
<evidence type="ECO:0000256" key="1">
    <source>
        <dbReference type="SAM" id="Phobius"/>
    </source>
</evidence>
<evidence type="ECO:0000313" key="3">
    <source>
        <dbReference type="Proteomes" id="UP000220828"/>
    </source>
</evidence>
<feature type="transmembrane region" description="Helical" evidence="1">
    <location>
        <begin position="21"/>
        <end position="48"/>
    </location>
</feature>
<keyword evidence="1" id="KW-0812">Transmembrane</keyword>
<reference evidence="2 3" key="1">
    <citation type="submission" date="2017-09" db="EMBL/GenBank/DDBJ databases">
        <title>Whole genomes of Flavobacteriaceae.</title>
        <authorList>
            <person name="Stine C."/>
            <person name="Li C."/>
            <person name="Tadesse D."/>
        </authorList>
    </citation>
    <scope>NUCLEOTIDE SEQUENCE [LARGE SCALE GENOMIC DNA]</scope>
    <source>
        <strain evidence="2 3">ATCC 35036</strain>
    </source>
</reference>
<proteinExistence type="predicted"/>
<accession>A0A2H3KZL6</accession>
<dbReference type="EMBL" id="PCMW01000029">
    <property type="protein sequence ID" value="PDS25389.1"/>
    <property type="molecule type" value="Genomic_DNA"/>
</dbReference>
<name>A0A2H3KZL6_9FLAO</name>
<dbReference type="AlphaFoldDB" id="A0A2H3KZL6"/>